<reference evidence="1" key="1">
    <citation type="submission" date="2022-08" db="EMBL/GenBank/DDBJ databases">
        <authorList>
            <person name="Kallberg Y."/>
            <person name="Tangrot J."/>
            <person name="Rosling A."/>
        </authorList>
    </citation>
    <scope>NUCLEOTIDE SEQUENCE</scope>
    <source>
        <strain evidence="1">Wild A</strain>
    </source>
</reference>
<dbReference type="OrthoDB" id="2431762at2759"/>
<evidence type="ECO:0000313" key="2">
    <source>
        <dbReference type="Proteomes" id="UP001153678"/>
    </source>
</evidence>
<comment type="caution">
    <text evidence="1">The sequence shown here is derived from an EMBL/GenBank/DDBJ whole genome shotgun (WGS) entry which is preliminary data.</text>
</comment>
<organism evidence="1 2">
    <name type="scientific">Funneliformis geosporum</name>
    <dbReference type="NCBI Taxonomy" id="1117311"/>
    <lineage>
        <taxon>Eukaryota</taxon>
        <taxon>Fungi</taxon>
        <taxon>Fungi incertae sedis</taxon>
        <taxon>Mucoromycota</taxon>
        <taxon>Glomeromycotina</taxon>
        <taxon>Glomeromycetes</taxon>
        <taxon>Glomerales</taxon>
        <taxon>Glomeraceae</taxon>
        <taxon>Funneliformis</taxon>
    </lineage>
</organism>
<sequence>ISEIVAADFMVNYDINVIGVLTDLNKVRQIFWLGDGKKINMVTLSHRKKALDIIGNMVSMKRVAGLTVQHIKVRDHVIISDDTNDDIAPMEDFYEEMSEEDILRHKMSKAIAIIKNNPLFSDVFSDSLIK</sequence>
<dbReference type="AlphaFoldDB" id="A0A9W4T0A3"/>
<name>A0A9W4T0A3_9GLOM</name>
<accession>A0A9W4T0A3</accession>
<feature type="non-terminal residue" evidence="1">
    <location>
        <position position="1"/>
    </location>
</feature>
<proteinExistence type="predicted"/>
<keyword evidence="2" id="KW-1185">Reference proteome</keyword>
<protein>
    <submittedName>
        <fullName evidence="1">3758_t:CDS:1</fullName>
    </submittedName>
</protein>
<dbReference type="EMBL" id="CAMKVN010004844">
    <property type="protein sequence ID" value="CAI2187858.1"/>
    <property type="molecule type" value="Genomic_DNA"/>
</dbReference>
<dbReference type="Proteomes" id="UP001153678">
    <property type="component" value="Unassembled WGS sequence"/>
</dbReference>
<evidence type="ECO:0000313" key="1">
    <source>
        <dbReference type="EMBL" id="CAI2187858.1"/>
    </source>
</evidence>
<gene>
    <name evidence="1" type="ORF">FWILDA_LOCUS13291</name>
</gene>